<feature type="compositionally biased region" description="Basic and acidic residues" evidence="1">
    <location>
        <begin position="89"/>
        <end position="99"/>
    </location>
</feature>
<feature type="compositionally biased region" description="Basic and acidic residues" evidence="1">
    <location>
        <begin position="66"/>
        <end position="76"/>
    </location>
</feature>
<feature type="compositionally biased region" description="Polar residues" evidence="1">
    <location>
        <begin position="1"/>
        <end position="15"/>
    </location>
</feature>
<accession>A0A843V105</accession>
<name>A0A843V105_COLES</name>
<organism evidence="2 3">
    <name type="scientific">Colocasia esculenta</name>
    <name type="common">Wild taro</name>
    <name type="synonym">Arum esculentum</name>
    <dbReference type="NCBI Taxonomy" id="4460"/>
    <lineage>
        <taxon>Eukaryota</taxon>
        <taxon>Viridiplantae</taxon>
        <taxon>Streptophyta</taxon>
        <taxon>Embryophyta</taxon>
        <taxon>Tracheophyta</taxon>
        <taxon>Spermatophyta</taxon>
        <taxon>Magnoliopsida</taxon>
        <taxon>Liliopsida</taxon>
        <taxon>Araceae</taxon>
        <taxon>Aroideae</taxon>
        <taxon>Colocasieae</taxon>
        <taxon>Colocasia</taxon>
    </lineage>
</organism>
<feature type="compositionally biased region" description="Low complexity" evidence="1">
    <location>
        <begin position="23"/>
        <end position="32"/>
    </location>
</feature>
<proteinExistence type="predicted"/>
<feature type="region of interest" description="Disordered" evidence="1">
    <location>
        <begin position="66"/>
        <end position="119"/>
    </location>
</feature>
<comment type="caution">
    <text evidence="2">The sequence shown here is derived from an EMBL/GenBank/DDBJ whole genome shotgun (WGS) entry which is preliminary data.</text>
</comment>
<sequence length="119" mass="12481">MTSYTGRTISSSQWTEGYIDSRNNLSGSLSGNIPSPRDRICNVSPTATGAPNSFCTITCRGKEEFPTSSYKKENRPNKVTTEIFGVSHPEVEGGEKEGAKGGGGGDGEEEGGGEEEEGG</sequence>
<evidence type="ECO:0000256" key="1">
    <source>
        <dbReference type="SAM" id="MobiDB-lite"/>
    </source>
</evidence>
<evidence type="ECO:0000313" key="2">
    <source>
        <dbReference type="EMBL" id="MQL88377.1"/>
    </source>
</evidence>
<gene>
    <name evidence="2" type="ORF">Taro_020927</name>
</gene>
<evidence type="ECO:0000313" key="3">
    <source>
        <dbReference type="Proteomes" id="UP000652761"/>
    </source>
</evidence>
<dbReference type="Proteomes" id="UP000652761">
    <property type="component" value="Unassembled WGS sequence"/>
</dbReference>
<feature type="compositionally biased region" description="Acidic residues" evidence="1">
    <location>
        <begin position="106"/>
        <end position="119"/>
    </location>
</feature>
<protein>
    <submittedName>
        <fullName evidence="2">Uncharacterized protein</fullName>
    </submittedName>
</protein>
<feature type="region of interest" description="Disordered" evidence="1">
    <location>
        <begin position="1"/>
        <end position="37"/>
    </location>
</feature>
<keyword evidence="3" id="KW-1185">Reference proteome</keyword>
<dbReference type="EMBL" id="NMUH01001051">
    <property type="protein sequence ID" value="MQL88377.1"/>
    <property type="molecule type" value="Genomic_DNA"/>
</dbReference>
<reference evidence="2" key="1">
    <citation type="submission" date="2017-07" db="EMBL/GenBank/DDBJ databases">
        <title>Taro Niue Genome Assembly and Annotation.</title>
        <authorList>
            <person name="Atibalentja N."/>
            <person name="Keating K."/>
            <person name="Fields C.J."/>
        </authorList>
    </citation>
    <scope>NUCLEOTIDE SEQUENCE</scope>
    <source>
        <strain evidence="2">Niue_2</strain>
        <tissue evidence="2">Leaf</tissue>
    </source>
</reference>
<dbReference type="AlphaFoldDB" id="A0A843V105"/>